<dbReference type="EMBL" id="NXFY01000088">
    <property type="protein sequence ID" value="PHO16782.1"/>
    <property type="molecule type" value="Genomic_DNA"/>
</dbReference>
<gene>
    <name evidence="1" type="ORF">CPU12_13875</name>
</gene>
<name>A0A2G1DE47_9BACT</name>
<keyword evidence="2" id="KW-1185">Reference proteome</keyword>
<feature type="non-terminal residue" evidence="1">
    <location>
        <position position="67"/>
    </location>
</feature>
<proteinExistence type="predicted"/>
<sequence length="67" mass="6994">MRSPSVLRLLILGVPLLIVGCGGSDSAPTSSQTPPDAVRRDVEQSIASLNEMRESLAATIDTSAVDK</sequence>
<evidence type="ECO:0000313" key="1">
    <source>
        <dbReference type="EMBL" id="PHO16782.1"/>
    </source>
</evidence>
<dbReference type="PROSITE" id="PS51257">
    <property type="entry name" value="PROKAR_LIPOPROTEIN"/>
    <property type="match status" value="1"/>
</dbReference>
<dbReference type="Proteomes" id="UP000221222">
    <property type="component" value="Unassembled WGS sequence"/>
</dbReference>
<organism evidence="1 2">
    <name type="scientific">Malaciobacter molluscorum LMG 25693</name>
    <dbReference type="NCBI Taxonomy" id="870501"/>
    <lineage>
        <taxon>Bacteria</taxon>
        <taxon>Pseudomonadati</taxon>
        <taxon>Campylobacterota</taxon>
        <taxon>Epsilonproteobacteria</taxon>
        <taxon>Campylobacterales</taxon>
        <taxon>Arcobacteraceae</taxon>
        <taxon>Malaciobacter</taxon>
    </lineage>
</organism>
<reference evidence="1 2" key="1">
    <citation type="submission" date="2017-09" db="EMBL/GenBank/DDBJ databases">
        <title>Arcobacter canalis sp. nov., a new species isolated from a water canal contaminated with urban sewage.</title>
        <authorList>
            <person name="Perez-Cataluna A."/>
            <person name="Salas-Masso N."/>
            <person name="Figueras M.J."/>
        </authorList>
    </citation>
    <scope>NUCLEOTIDE SEQUENCE [LARGE SCALE GENOMIC DNA]</scope>
    <source>
        <strain evidence="1 2">F98-3</strain>
    </source>
</reference>
<accession>A0A2G1DE47</accession>
<comment type="caution">
    <text evidence="1">The sequence shown here is derived from an EMBL/GenBank/DDBJ whole genome shotgun (WGS) entry which is preliminary data.</text>
</comment>
<protein>
    <submittedName>
        <fullName evidence="1">Uncharacterized protein</fullName>
    </submittedName>
</protein>
<dbReference type="AlphaFoldDB" id="A0A2G1DE47"/>
<evidence type="ECO:0000313" key="2">
    <source>
        <dbReference type="Proteomes" id="UP000221222"/>
    </source>
</evidence>